<reference evidence="2 3" key="1">
    <citation type="submission" date="2019-03" db="EMBL/GenBank/DDBJ databases">
        <title>The genome sequence of a newly discovered highly antifungal drug resistant Aspergillus species, Aspergillus tanneri NIH 1004.</title>
        <authorList>
            <person name="Mounaud S."/>
            <person name="Singh I."/>
            <person name="Joardar V."/>
            <person name="Pakala S."/>
            <person name="Pakala S."/>
            <person name="Venepally P."/>
            <person name="Hoover J."/>
            <person name="Nierman W."/>
            <person name="Chung J."/>
            <person name="Losada L."/>
        </authorList>
    </citation>
    <scope>NUCLEOTIDE SEQUENCE [LARGE SCALE GENOMIC DNA]</scope>
    <source>
        <strain evidence="2 3">NIH1004</strain>
    </source>
</reference>
<dbReference type="AlphaFoldDB" id="A0A4S3J5M2"/>
<dbReference type="EMBL" id="QUQM01000004">
    <property type="protein sequence ID" value="KAA8647827.1"/>
    <property type="molecule type" value="Genomic_DNA"/>
</dbReference>
<proteinExistence type="predicted"/>
<dbReference type="GeneID" id="54329231"/>
<evidence type="ECO:0000313" key="4">
    <source>
        <dbReference type="Proteomes" id="UP000324241"/>
    </source>
</evidence>
<dbReference type="InterPro" id="IPR027417">
    <property type="entry name" value="P-loop_NTPase"/>
</dbReference>
<dbReference type="EMBL" id="SOSA01000576">
    <property type="protein sequence ID" value="THC89982.1"/>
    <property type="molecule type" value="Genomic_DNA"/>
</dbReference>
<evidence type="ECO:0000313" key="3">
    <source>
        <dbReference type="Proteomes" id="UP000308092"/>
    </source>
</evidence>
<sequence length="66" mass="7544">MLLMDETTSHVDKWTDEIMQHALGDFHNTTIISIAHQLHPVLDSDRIAVVDNGRCASQEKFWTPLL</sequence>
<gene>
    <name evidence="1" type="primary">ABCC4</name>
    <name evidence="1" type="ORF">ATNIH1004_006529</name>
    <name evidence="2" type="ORF">EYZ11_010556</name>
</gene>
<dbReference type="VEuPathDB" id="FungiDB:EYZ11_010556"/>
<dbReference type="Gene3D" id="3.40.50.300">
    <property type="entry name" value="P-loop containing nucleotide triphosphate hydrolases"/>
    <property type="match status" value="1"/>
</dbReference>
<reference evidence="1 4" key="2">
    <citation type="submission" date="2019-08" db="EMBL/GenBank/DDBJ databases">
        <title>The genome sequence of a newly discovered highly antifungal drug resistant Aspergillus species, Aspergillus tanneri NIH 1004.</title>
        <authorList>
            <person name="Mounaud S."/>
            <person name="Singh I."/>
            <person name="Joardar V."/>
            <person name="Pakala S."/>
            <person name="Pakala S."/>
            <person name="Venepally P."/>
            <person name="Chung J.K."/>
            <person name="Losada L."/>
            <person name="Nierman W.C."/>
        </authorList>
    </citation>
    <scope>NUCLEOTIDE SEQUENCE [LARGE SCALE GENOMIC DNA]</scope>
    <source>
        <strain evidence="1 4">NIH1004</strain>
    </source>
</reference>
<evidence type="ECO:0000313" key="1">
    <source>
        <dbReference type="EMBL" id="KAA8647827.1"/>
    </source>
</evidence>
<dbReference type="Proteomes" id="UP000308092">
    <property type="component" value="Unassembled WGS sequence"/>
</dbReference>
<dbReference type="OrthoDB" id="6500128at2759"/>
<accession>A0A4S3J5M2</accession>
<comment type="caution">
    <text evidence="2">The sequence shown here is derived from an EMBL/GenBank/DDBJ whole genome shotgun (WGS) entry which is preliminary data.</text>
</comment>
<evidence type="ECO:0000313" key="2">
    <source>
        <dbReference type="EMBL" id="THC89982.1"/>
    </source>
</evidence>
<keyword evidence="3" id="KW-1185">Reference proteome</keyword>
<protein>
    <submittedName>
        <fullName evidence="1">Multidrug resistance-associated protein 4</fullName>
    </submittedName>
</protein>
<name>A0A4S3J5M2_9EURO</name>
<organism evidence="2 3">
    <name type="scientific">Aspergillus tanneri</name>
    <dbReference type="NCBI Taxonomy" id="1220188"/>
    <lineage>
        <taxon>Eukaryota</taxon>
        <taxon>Fungi</taxon>
        <taxon>Dikarya</taxon>
        <taxon>Ascomycota</taxon>
        <taxon>Pezizomycotina</taxon>
        <taxon>Eurotiomycetes</taxon>
        <taxon>Eurotiomycetidae</taxon>
        <taxon>Eurotiales</taxon>
        <taxon>Aspergillaceae</taxon>
        <taxon>Aspergillus</taxon>
        <taxon>Aspergillus subgen. Circumdati</taxon>
    </lineage>
</organism>
<dbReference type="RefSeq" id="XP_033427188.1">
    <property type="nucleotide sequence ID" value="XM_033571156.1"/>
</dbReference>
<dbReference type="Proteomes" id="UP000324241">
    <property type="component" value="Unassembled WGS sequence"/>
</dbReference>
<dbReference type="SUPFAM" id="SSF52540">
    <property type="entry name" value="P-loop containing nucleoside triphosphate hydrolases"/>
    <property type="match status" value="1"/>
</dbReference>
<dbReference type="STRING" id="1220188.A0A4S3J5M2"/>